<dbReference type="InterPro" id="IPR018713">
    <property type="entry name" value="MPAB/Lcp_cat_dom"/>
</dbReference>
<dbReference type="GO" id="GO:0016491">
    <property type="term" value="F:oxidoreductase activity"/>
    <property type="evidence" value="ECO:0007669"/>
    <property type="project" value="UniProtKB-KW"/>
</dbReference>
<feature type="region of interest" description="Disordered" evidence="1">
    <location>
        <begin position="294"/>
        <end position="315"/>
    </location>
</feature>
<dbReference type="PANTHER" id="PTHR36151:SF3">
    <property type="entry name" value="ER-BOUND OXYGENASE MPAB_MPAB'_RUBBER OXYGENASE CATALYTIC DOMAIN-CONTAINING PROTEIN"/>
    <property type="match status" value="1"/>
</dbReference>
<evidence type="ECO:0000313" key="4">
    <source>
        <dbReference type="Proteomes" id="UP001595914"/>
    </source>
</evidence>
<name>A0ABV9FQY8_9NOCA</name>
<reference evidence="4" key="1">
    <citation type="journal article" date="2019" name="Int. J. Syst. Evol. Microbiol.">
        <title>The Global Catalogue of Microorganisms (GCM) 10K type strain sequencing project: providing services to taxonomists for standard genome sequencing and annotation.</title>
        <authorList>
            <consortium name="The Broad Institute Genomics Platform"/>
            <consortium name="The Broad Institute Genome Sequencing Center for Infectious Disease"/>
            <person name="Wu L."/>
            <person name="Ma J."/>
        </authorList>
    </citation>
    <scope>NUCLEOTIDE SEQUENCE [LARGE SCALE GENOMIC DNA]</scope>
    <source>
        <strain evidence="4">CCUG 54520</strain>
    </source>
</reference>
<organism evidence="3 4">
    <name type="scientific">Rhodococcus kronopolitis</name>
    <dbReference type="NCBI Taxonomy" id="1460226"/>
    <lineage>
        <taxon>Bacteria</taxon>
        <taxon>Bacillati</taxon>
        <taxon>Actinomycetota</taxon>
        <taxon>Actinomycetes</taxon>
        <taxon>Mycobacteriales</taxon>
        <taxon>Nocardiaceae</taxon>
        <taxon>Rhodococcus</taxon>
    </lineage>
</organism>
<dbReference type="PANTHER" id="PTHR36151">
    <property type="entry name" value="BLR2777 PROTEIN"/>
    <property type="match status" value="1"/>
</dbReference>
<accession>A0ABV9FQY8</accession>
<dbReference type="Pfam" id="PF09995">
    <property type="entry name" value="MPAB_Lcp_cat"/>
    <property type="match status" value="1"/>
</dbReference>
<dbReference type="Proteomes" id="UP001595914">
    <property type="component" value="Unassembled WGS sequence"/>
</dbReference>
<sequence>MSEPRMLADRGWPFDPTRRREDQGFFGPGSPTWKVWTHPTALLGFQRAVTLEHFDPFLTAAVADARGIYQDPRGRLDGTLSYFLIVAVGDTRTAIETSDLLMRVHTKATGIEPISGQRYSANSPESQLWIHVTGWHSVLKCYEMFGPGPLSPAEETRYWAECAIAAELQTCRPADVPRSRAEVRAYFAAVRPRLCVSEPALEGMHYLLRTPGGKGRLPLWAASRAMAPATISTLPKWMRRLGDFDQPGALDRVVAPLARAAVRVTAAPRAELAVVGRLLPATHAVLDQHFHGAPPVRAETLTPTQARERHGARAH</sequence>
<dbReference type="EMBL" id="JBHSFO010000002">
    <property type="protein sequence ID" value="MFC4603260.1"/>
    <property type="molecule type" value="Genomic_DNA"/>
</dbReference>
<comment type="caution">
    <text evidence="3">The sequence shown here is derived from an EMBL/GenBank/DDBJ whole genome shotgun (WGS) entry which is preliminary data.</text>
</comment>
<protein>
    <submittedName>
        <fullName evidence="3">Oxygenase MpaB family protein</fullName>
        <ecNumber evidence="3">1.-.-.-</ecNumber>
    </submittedName>
</protein>
<dbReference type="EC" id="1.-.-.-" evidence="3"/>
<feature type="domain" description="ER-bound oxygenase mpaB/mpaB'/Rubber oxygenase catalytic" evidence="2">
    <location>
        <begin position="33"/>
        <end position="264"/>
    </location>
</feature>
<feature type="region of interest" description="Disordered" evidence="1">
    <location>
        <begin position="1"/>
        <end position="26"/>
    </location>
</feature>
<proteinExistence type="predicted"/>
<evidence type="ECO:0000259" key="2">
    <source>
        <dbReference type="Pfam" id="PF09995"/>
    </source>
</evidence>
<feature type="compositionally biased region" description="Basic and acidic residues" evidence="1">
    <location>
        <begin position="306"/>
        <end position="315"/>
    </location>
</feature>
<gene>
    <name evidence="3" type="ORF">ACFO6S_06125</name>
</gene>
<evidence type="ECO:0000256" key="1">
    <source>
        <dbReference type="SAM" id="MobiDB-lite"/>
    </source>
</evidence>
<keyword evidence="4" id="KW-1185">Reference proteome</keyword>
<evidence type="ECO:0000313" key="3">
    <source>
        <dbReference type="EMBL" id="MFC4603260.1"/>
    </source>
</evidence>
<dbReference type="RefSeq" id="WP_378415055.1">
    <property type="nucleotide sequence ID" value="NZ_JBHSFO010000002.1"/>
</dbReference>
<keyword evidence="3" id="KW-0560">Oxidoreductase</keyword>